<evidence type="ECO:0000256" key="1">
    <source>
        <dbReference type="ARBA" id="ARBA00004123"/>
    </source>
</evidence>
<organism evidence="5 6">
    <name type="scientific">Lojkania enalia</name>
    <dbReference type="NCBI Taxonomy" id="147567"/>
    <lineage>
        <taxon>Eukaryota</taxon>
        <taxon>Fungi</taxon>
        <taxon>Dikarya</taxon>
        <taxon>Ascomycota</taxon>
        <taxon>Pezizomycotina</taxon>
        <taxon>Dothideomycetes</taxon>
        <taxon>Pleosporomycetidae</taxon>
        <taxon>Pleosporales</taxon>
        <taxon>Pleosporales incertae sedis</taxon>
        <taxon>Lojkania</taxon>
    </lineage>
</organism>
<evidence type="ECO:0000256" key="4">
    <source>
        <dbReference type="SAM" id="MobiDB-lite"/>
    </source>
</evidence>
<feature type="region of interest" description="Disordered" evidence="4">
    <location>
        <begin position="739"/>
        <end position="802"/>
    </location>
</feature>
<protein>
    <recommendedName>
        <fullName evidence="7">DNA polymerase V</fullName>
    </recommendedName>
</protein>
<comment type="similarity">
    <text evidence="2">Belongs to the MYBBP1A family.</text>
</comment>
<dbReference type="SUPFAM" id="SSF48371">
    <property type="entry name" value="ARM repeat"/>
    <property type="match status" value="1"/>
</dbReference>
<dbReference type="EMBL" id="ML986586">
    <property type="protein sequence ID" value="KAF2268478.1"/>
    <property type="molecule type" value="Genomic_DNA"/>
</dbReference>
<evidence type="ECO:0000256" key="2">
    <source>
        <dbReference type="ARBA" id="ARBA00006809"/>
    </source>
</evidence>
<reference evidence="6" key="1">
    <citation type="journal article" date="2020" name="Stud. Mycol.">
        <title>101 Dothideomycetes genomes: A test case for predicting lifestyles and emergence of pathogens.</title>
        <authorList>
            <person name="Haridas S."/>
            <person name="Albert R."/>
            <person name="Binder M."/>
            <person name="Bloem J."/>
            <person name="LaButti K."/>
            <person name="Salamov A."/>
            <person name="Andreopoulos B."/>
            <person name="Baker S."/>
            <person name="Barry K."/>
            <person name="Bills G."/>
            <person name="Bluhm B."/>
            <person name="Cannon C."/>
            <person name="Castanera R."/>
            <person name="Culley D."/>
            <person name="Daum C."/>
            <person name="Ezra D."/>
            <person name="Gonzalez J."/>
            <person name="Henrissat B."/>
            <person name="Kuo A."/>
            <person name="Liang C."/>
            <person name="Lipzen A."/>
            <person name="Lutzoni F."/>
            <person name="Magnuson J."/>
            <person name="Mondo S."/>
            <person name="Nolan M."/>
            <person name="Ohm R."/>
            <person name="Pangilinan J."/>
            <person name="Park H.-J."/>
            <person name="Ramirez L."/>
            <person name="Alfaro M."/>
            <person name="Sun H."/>
            <person name="Tritt A."/>
            <person name="Yoshinaga Y."/>
            <person name="Zwiers L.-H."/>
            <person name="Turgeon B."/>
            <person name="Goodwin S."/>
            <person name="Spatafora J."/>
            <person name="Crous P."/>
            <person name="Grigoriev I."/>
        </authorList>
    </citation>
    <scope>NUCLEOTIDE SEQUENCE [LARGE SCALE GENOMIC DNA]</scope>
    <source>
        <strain evidence="6">CBS 304.66</strain>
    </source>
</reference>
<keyword evidence="3" id="KW-0539">Nucleus</keyword>
<feature type="region of interest" description="Disordered" evidence="4">
    <location>
        <begin position="1"/>
        <end position="40"/>
    </location>
</feature>
<dbReference type="GO" id="GO:0000182">
    <property type="term" value="F:rDNA binding"/>
    <property type="evidence" value="ECO:0007669"/>
    <property type="project" value="TreeGrafter"/>
</dbReference>
<dbReference type="PANTHER" id="PTHR13213:SF2">
    <property type="entry name" value="MYB-BINDING PROTEIN 1A"/>
    <property type="match status" value="1"/>
</dbReference>
<feature type="compositionally biased region" description="Acidic residues" evidence="4">
    <location>
        <begin position="743"/>
        <end position="757"/>
    </location>
</feature>
<comment type="caution">
    <text evidence="5">The sequence shown here is derived from an EMBL/GenBank/DDBJ whole genome shotgun (WGS) entry which is preliminary data.</text>
</comment>
<evidence type="ECO:0000256" key="3">
    <source>
        <dbReference type="ARBA" id="ARBA00023242"/>
    </source>
</evidence>
<dbReference type="Proteomes" id="UP000800093">
    <property type="component" value="Unassembled WGS sequence"/>
</dbReference>
<dbReference type="InterPro" id="IPR007015">
    <property type="entry name" value="DNA_pol_V/MYBBP1A"/>
</dbReference>
<dbReference type="PANTHER" id="PTHR13213">
    <property type="entry name" value="MYB-BINDING PROTEIN 1A FAMILY MEMBER"/>
    <property type="match status" value="1"/>
</dbReference>
<evidence type="ECO:0000313" key="5">
    <source>
        <dbReference type="EMBL" id="KAF2268478.1"/>
    </source>
</evidence>
<accession>A0A9P4KGS2</accession>
<dbReference type="OrthoDB" id="342531at2759"/>
<feature type="compositionally biased region" description="Basic and acidic residues" evidence="4">
    <location>
        <begin position="778"/>
        <end position="789"/>
    </location>
</feature>
<dbReference type="GO" id="GO:0006355">
    <property type="term" value="P:regulation of DNA-templated transcription"/>
    <property type="evidence" value="ECO:0007669"/>
    <property type="project" value="InterPro"/>
</dbReference>
<proteinExistence type="inferred from homology"/>
<sequence>MRINFQMGGIKTKRKSLKREREVADENAVSETPPKRFRPTSEDHVSLVKLYEDLAAESDEIRLEAAKKLILRFSPENNPSPKAIKQALDRLIRGLCSHRKAARFGFCVTLTELLRQLFGPSKITVPDLDLDVSAVIELVNVKTKVDGNVPGQERRDHLIGKLFGFKAIMQSSTLIEPELLLENWNQVLDHIYELARDVPWLREECGLVLCEAIKSLKSLPSLRPCAQEVAERLSLFKLVNTPEGVAIWLTVRANYDDAVPDHIWHRKDPLSKKERSRLAKILREDFNTSKESADEVVKSAAANPNPIFAWDLVLTEILRRDERRRSEHSDDSKSEFSQVWRDLVDENLFSSTASHERKSWGFKLFIKMITTAPIWALSALFSPNLMRTMINQVQIEDRLLHATALAALKSVQLRAQRDPGSAIPIITGMTSEQRTFEFDKHAIRKTLEQTVLAADDQTLRQIVRHFRALVLRPKSQDQASANIRRQSIADILLNIVKSYPRYATFSSVSSKEESWLRDTLELFVEISYFTPSKNAKTNQVPLPPIDDANRDLFRERLSSCLTRLLRVEAGDRASFALLIANMVRSKAWPAKTLEPTFKADKSIINIVERSFEALDSLASKGSIDGKRSAADSLVLLYSLALLQVFNGDGDAVLMLDDLDSSRKSLLSKDKKSSGTQAQNTFVELILTFLGNPRNLFRRIAEEAFTIFTADITPEGLQSLTSILDTAENLEGQRELFEQGSNELADEVSSEESLEVSDVDLVSNETDEGIDDGNGSSKEGSESGSNKDDESPIEDGSGGEDEEELARFNELLAQTLQTSQARLDGAAADDSSNEEDMDDEQMMALDPHLTKIFQQRRKTSKEAREEAKQMVVRFKSRILDLLSIYLDKEYSNPLSLEVIIPMLRRIRANANRQLTEKSNKILITYFDTRKKHKGPLPKPENQDAAWKILNEIHEEAKMGGKSTLHATACSSASLHLVKILVGLDRSNYSRAVDVYSESQKQWFMNRDSGILPILFTKFHSWSTETRNQRK</sequence>
<dbReference type="InterPro" id="IPR016024">
    <property type="entry name" value="ARM-type_fold"/>
</dbReference>
<dbReference type="AlphaFoldDB" id="A0A9P4KGS2"/>
<keyword evidence="6" id="KW-1185">Reference proteome</keyword>
<evidence type="ECO:0000313" key="6">
    <source>
        <dbReference type="Proteomes" id="UP000800093"/>
    </source>
</evidence>
<name>A0A9P4KGS2_9PLEO</name>
<dbReference type="Pfam" id="PF04931">
    <property type="entry name" value="DNA_pol_phi"/>
    <property type="match status" value="1"/>
</dbReference>
<dbReference type="GO" id="GO:0005730">
    <property type="term" value="C:nucleolus"/>
    <property type="evidence" value="ECO:0007669"/>
    <property type="project" value="InterPro"/>
</dbReference>
<gene>
    <name evidence="5" type="ORF">CC78DRAFT_613181</name>
</gene>
<comment type="subcellular location">
    <subcellularLocation>
        <location evidence="1">Nucleus</location>
    </subcellularLocation>
</comment>
<feature type="compositionally biased region" description="Acidic residues" evidence="4">
    <location>
        <begin position="790"/>
        <end position="802"/>
    </location>
</feature>
<evidence type="ECO:0008006" key="7">
    <source>
        <dbReference type="Google" id="ProtNLM"/>
    </source>
</evidence>